<dbReference type="Proteomes" id="UP000758603">
    <property type="component" value="Unassembled WGS sequence"/>
</dbReference>
<evidence type="ECO:0000313" key="2">
    <source>
        <dbReference type="Proteomes" id="UP000758603"/>
    </source>
</evidence>
<dbReference type="EMBL" id="JAGPXC010000002">
    <property type="protein sequence ID" value="KAH6657475.1"/>
    <property type="molecule type" value="Genomic_DNA"/>
</dbReference>
<reference evidence="1" key="1">
    <citation type="journal article" date="2021" name="Nat. Commun.">
        <title>Genetic determinants of endophytism in the Arabidopsis root mycobiome.</title>
        <authorList>
            <person name="Mesny F."/>
            <person name="Miyauchi S."/>
            <person name="Thiergart T."/>
            <person name="Pickel B."/>
            <person name="Atanasova L."/>
            <person name="Karlsson M."/>
            <person name="Huettel B."/>
            <person name="Barry K.W."/>
            <person name="Haridas S."/>
            <person name="Chen C."/>
            <person name="Bauer D."/>
            <person name="Andreopoulos W."/>
            <person name="Pangilinan J."/>
            <person name="LaButti K."/>
            <person name="Riley R."/>
            <person name="Lipzen A."/>
            <person name="Clum A."/>
            <person name="Drula E."/>
            <person name="Henrissat B."/>
            <person name="Kohler A."/>
            <person name="Grigoriev I.V."/>
            <person name="Martin F.M."/>
            <person name="Hacquard S."/>
        </authorList>
    </citation>
    <scope>NUCLEOTIDE SEQUENCE</scope>
    <source>
        <strain evidence="1">MPI-SDFR-AT-0073</strain>
    </source>
</reference>
<dbReference type="AlphaFoldDB" id="A0A9P8UR57"/>
<comment type="caution">
    <text evidence="1">The sequence shown here is derived from an EMBL/GenBank/DDBJ whole genome shotgun (WGS) entry which is preliminary data.</text>
</comment>
<name>A0A9P8UR57_9PEZI</name>
<dbReference type="RefSeq" id="XP_045961709.1">
    <property type="nucleotide sequence ID" value="XM_046106815.1"/>
</dbReference>
<keyword evidence="2" id="KW-1185">Reference proteome</keyword>
<dbReference type="OrthoDB" id="3800738at2759"/>
<evidence type="ECO:0008006" key="3">
    <source>
        <dbReference type="Google" id="ProtNLM"/>
    </source>
</evidence>
<sequence length="275" mass="30892">MAATVDSTRPASQVDSLASASLPVRAVLRTPELLELVLLPISQRALLTSVQRVNHWFHDVISASPRLQTYLFFRPRQPIHWDTVEINHLVADLLPESFNPSALLMRSRRFCWVPNAPRELHILQCQCVTHLETNSCPSGEETEEEAGQCDPDSSWCRPEASWRKMLVLQPTKSAKGELPPRRYRISVEPLPPNAFLFGHQSLVMGQLLSQARQKSNEDIYVVLVLLCNGAGKTTPLHIFLTKRTIRGGSDVIYLVANFPRAKSHEIGTETTSIEI</sequence>
<proteinExistence type="predicted"/>
<organism evidence="1 2">
    <name type="scientific">Truncatella angustata</name>
    <dbReference type="NCBI Taxonomy" id="152316"/>
    <lineage>
        <taxon>Eukaryota</taxon>
        <taxon>Fungi</taxon>
        <taxon>Dikarya</taxon>
        <taxon>Ascomycota</taxon>
        <taxon>Pezizomycotina</taxon>
        <taxon>Sordariomycetes</taxon>
        <taxon>Xylariomycetidae</taxon>
        <taxon>Amphisphaeriales</taxon>
        <taxon>Sporocadaceae</taxon>
        <taxon>Truncatella</taxon>
    </lineage>
</organism>
<dbReference type="GeneID" id="70135706"/>
<accession>A0A9P8UR57</accession>
<gene>
    <name evidence="1" type="ORF">BKA67DRAFT_655744</name>
</gene>
<protein>
    <recommendedName>
        <fullName evidence="3">F-box domain-containing protein</fullName>
    </recommendedName>
</protein>
<evidence type="ECO:0000313" key="1">
    <source>
        <dbReference type="EMBL" id="KAH6657475.1"/>
    </source>
</evidence>